<evidence type="ECO:0000259" key="1">
    <source>
        <dbReference type="PROSITE" id="PS51725"/>
    </source>
</evidence>
<evidence type="ECO:0000313" key="2">
    <source>
        <dbReference type="EMBL" id="ABE30278.1"/>
    </source>
</evidence>
<dbReference type="KEGG" id="bxe:Bxe_A2683"/>
<sequence length="95" mass="10297">MGIKFIVAVITTEPAHADAVEQALQAAVPAVRAEPGCIQYDLHRDQSKPGRFVMIEQWSNEQALKAHGEAEAFRKLSALLSGRASLEITDLAKIA</sequence>
<dbReference type="KEGG" id="bxb:DR64_368"/>
<organism evidence="2 3">
    <name type="scientific">Paraburkholderia xenovorans (strain LB400)</name>
    <dbReference type="NCBI Taxonomy" id="266265"/>
    <lineage>
        <taxon>Bacteria</taxon>
        <taxon>Pseudomonadati</taxon>
        <taxon>Pseudomonadota</taxon>
        <taxon>Betaproteobacteria</taxon>
        <taxon>Burkholderiales</taxon>
        <taxon>Burkholderiaceae</taxon>
        <taxon>Paraburkholderia</taxon>
    </lineage>
</organism>
<gene>
    <name evidence="2" type="ORF">Bxe_A2683</name>
</gene>
<dbReference type="SUPFAM" id="SSF54909">
    <property type="entry name" value="Dimeric alpha+beta barrel"/>
    <property type="match status" value="1"/>
</dbReference>
<dbReference type="AlphaFoldDB" id="Q140G1"/>
<feature type="domain" description="ABM" evidence="1">
    <location>
        <begin position="4"/>
        <end position="94"/>
    </location>
</feature>
<dbReference type="GO" id="GO:0005829">
    <property type="term" value="C:cytosol"/>
    <property type="evidence" value="ECO:0007669"/>
    <property type="project" value="TreeGrafter"/>
</dbReference>
<dbReference type="STRING" id="266265.Bxe_A2683"/>
<dbReference type="Gene3D" id="3.30.70.100">
    <property type="match status" value="1"/>
</dbReference>
<dbReference type="RefSeq" id="WP_011487973.1">
    <property type="nucleotide sequence ID" value="NC_007951.1"/>
</dbReference>
<dbReference type="PANTHER" id="PTHR33336">
    <property type="entry name" value="QUINOL MONOOXYGENASE YGIN-RELATED"/>
    <property type="match status" value="1"/>
</dbReference>
<protein>
    <recommendedName>
        <fullName evidence="1">ABM domain-containing protein</fullName>
    </recommendedName>
</protein>
<name>Q140G1_PARXL</name>
<reference evidence="2 3" key="1">
    <citation type="journal article" date="2006" name="Proc. Natl. Acad. Sci. U.S.A.">
        <title>Burkholderia xenovorans LB400 harbors a multi-replicon, 9.73-Mbp genome shaped for versatility.</title>
        <authorList>
            <person name="Chain P.S."/>
            <person name="Denef V.J."/>
            <person name="Konstantinidis K.T."/>
            <person name="Vergez L.M."/>
            <person name="Agullo L."/>
            <person name="Reyes V.L."/>
            <person name="Hauser L."/>
            <person name="Cordova M."/>
            <person name="Gomez L."/>
            <person name="Gonzalez M."/>
            <person name="Land M."/>
            <person name="Lao V."/>
            <person name="Larimer F."/>
            <person name="LiPuma J.J."/>
            <person name="Mahenthiralingam E."/>
            <person name="Malfatti S.A."/>
            <person name="Marx C.J."/>
            <person name="Parnell J.J."/>
            <person name="Ramette A."/>
            <person name="Richardson P."/>
            <person name="Seeger M."/>
            <person name="Smith D."/>
            <person name="Spilker T."/>
            <person name="Sul W.J."/>
            <person name="Tsoi T.V."/>
            <person name="Ulrich L.E."/>
            <person name="Zhulin I.B."/>
            <person name="Tiedje J.M."/>
        </authorList>
    </citation>
    <scope>NUCLEOTIDE SEQUENCE [LARGE SCALE GENOMIC DNA]</scope>
    <source>
        <strain evidence="2 3">LB400</strain>
    </source>
</reference>
<dbReference type="PATRIC" id="fig|266265.5.peg.1814"/>
<dbReference type="Pfam" id="PF03992">
    <property type="entry name" value="ABM"/>
    <property type="match status" value="1"/>
</dbReference>
<dbReference type="InterPro" id="IPR007138">
    <property type="entry name" value="ABM_dom"/>
</dbReference>
<dbReference type="eggNOG" id="COG1359">
    <property type="taxonomic scope" value="Bacteria"/>
</dbReference>
<dbReference type="PROSITE" id="PS51725">
    <property type="entry name" value="ABM"/>
    <property type="match status" value="1"/>
</dbReference>
<dbReference type="Proteomes" id="UP000001817">
    <property type="component" value="Chromosome 1"/>
</dbReference>
<dbReference type="OrthoDB" id="9812192at2"/>
<evidence type="ECO:0000313" key="3">
    <source>
        <dbReference type="Proteomes" id="UP000001817"/>
    </source>
</evidence>
<accession>Q140G1</accession>
<dbReference type="InterPro" id="IPR011008">
    <property type="entry name" value="Dimeric_a/b-barrel"/>
</dbReference>
<dbReference type="InterPro" id="IPR050744">
    <property type="entry name" value="AI-2_Isomerase_LsrG"/>
</dbReference>
<dbReference type="PANTHER" id="PTHR33336:SF3">
    <property type="entry name" value="ABM DOMAIN-CONTAINING PROTEIN"/>
    <property type="match status" value="1"/>
</dbReference>
<proteinExistence type="predicted"/>
<dbReference type="GO" id="GO:0016491">
    <property type="term" value="F:oxidoreductase activity"/>
    <property type="evidence" value="ECO:0007669"/>
    <property type="project" value="TreeGrafter"/>
</dbReference>
<dbReference type="EMBL" id="CP000270">
    <property type="protein sequence ID" value="ABE30278.1"/>
    <property type="molecule type" value="Genomic_DNA"/>
</dbReference>
<keyword evidence="3" id="KW-1185">Reference proteome</keyword>